<dbReference type="EMBL" id="CP017480">
    <property type="protein sequence ID" value="APG03891.1"/>
    <property type="molecule type" value="Genomic_DNA"/>
</dbReference>
<dbReference type="RefSeq" id="WP_046980348.1">
    <property type="nucleotide sequence ID" value="NZ_CP017480.1"/>
</dbReference>
<name>A0A1L3ES53_9GAMM</name>
<dbReference type="Proteomes" id="UP000182987">
    <property type="component" value="Chromosome"/>
</dbReference>
<proteinExistence type="predicted"/>
<dbReference type="KEGG" id="lrz:BJI69_08215"/>
<evidence type="ECO:0000313" key="1">
    <source>
        <dbReference type="EMBL" id="APG03891.1"/>
    </source>
</evidence>
<organism evidence="1 2">
    <name type="scientific">Luteibacter rhizovicinus DSM 16549</name>
    <dbReference type="NCBI Taxonomy" id="1440763"/>
    <lineage>
        <taxon>Bacteria</taxon>
        <taxon>Pseudomonadati</taxon>
        <taxon>Pseudomonadota</taxon>
        <taxon>Gammaproteobacteria</taxon>
        <taxon>Lysobacterales</taxon>
        <taxon>Rhodanobacteraceae</taxon>
        <taxon>Luteibacter</taxon>
    </lineage>
</organism>
<evidence type="ECO:0000313" key="2">
    <source>
        <dbReference type="Proteomes" id="UP000182987"/>
    </source>
</evidence>
<gene>
    <name evidence="1" type="ORF">BJI69_08215</name>
</gene>
<dbReference type="OrthoDB" id="5959647at2"/>
<keyword evidence="2" id="KW-1185">Reference proteome</keyword>
<accession>A0A1L3ES53</accession>
<dbReference type="AlphaFoldDB" id="A0A1L3ES53"/>
<reference evidence="2" key="1">
    <citation type="submission" date="2016-09" db="EMBL/GenBank/DDBJ databases">
        <authorList>
            <person name="Lysoe E."/>
        </authorList>
    </citation>
    <scope>NUCLEOTIDE SEQUENCE [LARGE SCALE GENOMIC DNA]</scope>
    <source>
        <strain evidence="2">LJ96T</strain>
    </source>
</reference>
<sequence length="74" mass="7974">MLDTLEMLEAIGSDASLRYASTAELTTVLERGKASEAFTAAVASGDATRLDEEFGHRKMYQPQASQTFLSSELG</sequence>
<protein>
    <submittedName>
        <fullName evidence="1">Uncharacterized protein</fullName>
    </submittedName>
</protein>
<dbReference type="STRING" id="1440763.BJI69_08215"/>